<feature type="compositionally biased region" description="Basic and acidic residues" evidence="1">
    <location>
        <begin position="138"/>
        <end position="163"/>
    </location>
</feature>
<comment type="caution">
    <text evidence="3">The sequence shown here is derived from an EMBL/GenBank/DDBJ whole genome shotgun (WGS) entry which is preliminary data.</text>
</comment>
<dbReference type="AlphaFoldDB" id="A0A9X1JJL9"/>
<protein>
    <recommendedName>
        <fullName evidence="5">DUF306 domain-containing protein</fullName>
    </recommendedName>
</protein>
<dbReference type="Proteomes" id="UP001138681">
    <property type="component" value="Unassembled WGS sequence"/>
</dbReference>
<keyword evidence="2" id="KW-0732">Signal</keyword>
<feature type="chain" id="PRO_5040966349" description="DUF306 domain-containing protein" evidence="2">
    <location>
        <begin position="26"/>
        <end position="163"/>
    </location>
</feature>
<evidence type="ECO:0000256" key="1">
    <source>
        <dbReference type="SAM" id="MobiDB-lite"/>
    </source>
</evidence>
<name>A0A9X1JJL9_9SPHN</name>
<dbReference type="EMBL" id="JAGSPC010000001">
    <property type="protein sequence ID" value="MBV7258085.1"/>
    <property type="molecule type" value="Genomic_DNA"/>
</dbReference>
<feature type="signal peptide" evidence="2">
    <location>
        <begin position="1"/>
        <end position="25"/>
    </location>
</feature>
<sequence length="163" mass="17609">MRIRTTLCLTLAATLSACGVSPDPAEPQPIETPIPVEPDGGIGDGAEPIPEVTDETDTGAVMIPTRFQGVWDYEGGTCSPESDMRMEISGDEILFYESIGTLNAVSIDNEDAIVTLDMEGEGDTWQQSTRFSLVGEGDDLRLHTTEGDQPKQDDEYPAKKCPE</sequence>
<gene>
    <name evidence="3" type="ORF">KCG46_00680</name>
</gene>
<dbReference type="PROSITE" id="PS51257">
    <property type="entry name" value="PROKAR_LIPOPROTEIN"/>
    <property type="match status" value="1"/>
</dbReference>
<evidence type="ECO:0000313" key="4">
    <source>
        <dbReference type="Proteomes" id="UP001138681"/>
    </source>
</evidence>
<feature type="region of interest" description="Disordered" evidence="1">
    <location>
        <begin position="136"/>
        <end position="163"/>
    </location>
</feature>
<evidence type="ECO:0008006" key="5">
    <source>
        <dbReference type="Google" id="ProtNLM"/>
    </source>
</evidence>
<organism evidence="3 4">
    <name type="scientific">Erythrobacter crassostreae</name>
    <dbReference type="NCBI Taxonomy" id="2828328"/>
    <lineage>
        <taxon>Bacteria</taxon>
        <taxon>Pseudomonadati</taxon>
        <taxon>Pseudomonadota</taxon>
        <taxon>Alphaproteobacteria</taxon>
        <taxon>Sphingomonadales</taxon>
        <taxon>Erythrobacteraceae</taxon>
        <taxon>Erythrobacter/Porphyrobacter group</taxon>
        <taxon>Erythrobacter</taxon>
    </lineage>
</organism>
<evidence type="ECO:0000256" key="2">
    <source>
        <dbReference type="SAM" id="SignalP"/>
    </source>
</evidence>
<accession>A0A9X1JJL9</accession>
<dbReference type="RefSeq" id="WP_218403458.1">
    <property type="nucleotide sequence ID" value="NZ_JAGSPC010000001.1"/>
</dbReference>
<keyword evidence="4" id="KW-1185">Reference proteome</keyword>
<reference evidence="3" key="1">
    <citation type="submission" date="2021-04" db="EMBL/GenBank/DDBJ databases">
        <authorList>
            <person name="Pira H."/>
            <person name="Risdian C."/>
            <person name="Wink J."/>
        </authorList>
    </citation>
    <scope>NUCLEOTIDE SEQUENCE</scope>
    <source>
        <strain evidence="3">WH158</strain>
    </source>
</reference>
<evidence type="ECO:0000313" key="3">
    <source>
        <dbReference type="EMBL" id="MBV7258085.1"/>
    </source>
</evidence>
<proteinExistence type="predicted"/>